<dbReference type="eggNOG" id="ENOG502RZWF">
    <property type="taxonomic scope" value="Eukaryota"/>
</dbReference>
<reference evidence="1 2" key="1">
    <citation type="journal article" date="2007" name="Nature">
        <title>Evolution of genes and genomes on the Drosophila phylogeny.</title>
        <authorList>
            <consortium name="Drosophila 12 Genomes Consortium"/>
            <person name="Clark A.G."/>
            <person name="Eisen M.B."/>
            <person name="Smith D.R."/>
            <person name="Bergman C.M."/>
            <person name="Oliver B."/>
            <person name="Markow T.A."/>
            <person name="Kaufman T.C."/>
            <person name="Kellis M."/>
            <person name="Gelbart W."/>
            <person name="Iyer V.N."/>
            <person name="Pollard D.A."/>
            <person name="Sackton T.B."/>
            <person name="Larracuente A.M."/>
            <person name="Singh N.D."/>
            <person name="Abad J.P."/>
            <person name="Abt D.N."/>
            <person name="Adryan B."/>
            <person name="Aguade M."/>
            <person name="Akashi H."/>
            <person name="Anderson W.W."/>
            <person name="Aquadro C.F."/>
            <person name="Ardell D.H."/>
            <person name="Arguello R."/>
            <person name="Artieri C.G."/>
            <person name="Barbash D.A."/>
            <person name="Barker D."/>
            <person name="Barsanti P."/>
            <person name="Batterham P."/>
            <person name="Batzoglou S."/>
            <person name="Begun D."/>
            <person name="Bhutkar A."/>
            <person name="Blanco E."/>
            <person name="Bosak S.A."/>
            <person name="Bradley R.K."/>
            <person name="Brand A.D."/>
            <person name="Brent M.R."/>
            <person name="Brooks A.N."/>
            <person name="Brown R.H."/>
            <person name="Butlin R.K."/>
            <person name="Caggese C."/>
            <person name="Calvi B.R."/>
            <person name="Bernardo de Carvalho A."/>
            <person name="Caspi A."/>
            <person name="Castrezana S."/>
            <person name="Celniker S.E."/>
            <person name="Chang J.L."/>
            <person name="Chapple C."/>
            <person name="Chatterji S."/>
            <person name="Chinwalla A."/>
            <person name="Civetta A."/>
            <person name="Clifton S.W."/>
            <person name="Comeron J.M."/>
            <person name="Costello J.C."/>
            <person name="Coyne J.A."/>
            <person name="Daub J."/>
            <person name="David R.G."/>
            <person name="Delcher A.L."/>
            <person name="Delehaunty K."/>
            <person name="Do C.B."/>
            <person name="Ebling H."/>
            <person name="Edwards K."/>
            <person name="Eickbush T."/>
            <person name="Evans J.D."/>
            <person name="Filipski A."/>
            <person name="Findeiss S."/>
            <person name="Freyhult E."/>
            <person name="Fulton L."/>
            <person name="Fulton R."/>
            <person name="Garcia A.C."/>
            <person name="Gardiner A."/>
            <person name="Garfield D.A."/>
            <person name="Garvin B.E."/>
            <person name="Gibson G."/>
            <person name="Gilbert D."/>
            <person name="Gnerre S."/>
            <person name="Godfrey J."/>
            <person name="Good R."/>
            <person name="Gotea V."/>
            <person name="Gravely B."/>
            <person name="Greenberg A.J."/>
            <person name="Griffiths-Jones S."/>
            <person name="Gross S."/>
            <person name="Guigo R."/>
            <person name="Gustafson E.A."/>
            <person name="Haerty W."/>
            <person name="Hahn M.W."/>
            <person name="Halligan D.L."/>
            <person name="Halpern A.L."/>
            <person name="Halter G.M."/>
            <person name="Han M.V."/>
            <person name="Heger A."/>
            <person name="Hillier L."/>
            <person name="Hinrichs A.S."/>
            <person name="Holmes I."/>
            <person name="Hoskins R.A."/>
            <person name="Hubisz M.J."/>
            <person name="Hultmark D."/>
            <person name="Huntley M.A."/>
            <person name="Jaffe D.B."/>
            <person name="Jagadeeshan S."/>
            <person name="Jeck W.R."/>
            <person name="Johnson J."/>
            <person name="Jones C.D."/>
            <person name="Jordan W.C."/>
            <person name="Karpen G.H."/>
            <person name="Kataoka E."/>
            <person name="Keightley P.D."/>
            <person name="Kheradpour P."/>
            <person name="Kirkness E.F."/>
            <person name="Koerich L.B."/>
            <person name="Kristiansen K."/>
            <person name="Kudrna D."/>
            <person name="Kulathinal R.J."/>
            <person name="Kumar S."/>
            <person name="Kwok R."/>
            <person name="Lander E."/>
            <person name="Langley C.H."/>
            <person name="Lapoint R."/>
            <person name="Lazzaro B.P."/>
            <person name="Lee S.J."/>
            <person name="Levesque L."/>
            <person name="Li R."/>
            <person name="Lin C.F."/>
            <person name="Lin M.F."/>
            <person name="Lindblad-Toh K."/>
            <person name="Llopart A."/>
            <person name="Long M."/>
            <person name="Low L."/>
            <person name="Lozovsky E."/>
            <person name="Lu J."/>
            <person name="Luo M."/>
            <person name="Machado C.A."/>
            <person name="Makalowski W."/>
            <person name="Marzo M."/>
            <person name="Matsuda M."/>
            <person name="Matzkin L."/>
            <person name="McAllister B."/>
            <person name="McBride C.S."/>
            <person name="McKernan B."/>
            <person name="McKernan K."/>
            <person name="Mendez-Lago M."/>
            <person name="Minx P."/>
            <person name="Mollenhauer M.U."/>
            <person name="Montooth K."/>
            <person name="Mount S.M."/>
            <person name="Mu X."/>
            <person name="Myers E."/>
            <person name="Negre B."/>
            <person name="Newfeld S."/>
            <person name="Nielsen R."/>
            <person name="Noor M.A."/>
            <person name="O'Grady P."/>
            <person name="Pachter L."/>
            <person name="Papaceit M."/>
            <person name="Parisi M.J."/>
            <person name="Parisi M."/>
            <person name="Parts L."/>
            <person name="Pedersen J.S."/>
            <person name="Pesole G."/>
            <person name="Phillippy A.M."/>
            <person name="Ponting C.P."/>
            <person name="Pop M."/>
            <person name="Porcelli D."/>
            <person name="Powell J.R."/>
            <person name="Prohaska S."/>
            <person name="Pruitt K."/>
            <person name="Puig M."/>
            <person name="Quesneville H."/>
            <person name="Ram K.R."/>
            <person name="Rand D."/>
            <person name="Rasmussen M.D."/>
            <person name="Reed L.K."/>
            <person name="Reenan R."/>
            <person name="Reily A."/>
            <person name="Remington K.A."/>
            <person name="Rieger T.T."/>
            <person name="Ritchie M.G."/>
            <person name="Robin C."/>
            <person name="Rogers Y.H."/>
            <person name="Rohde C."/>
            <person name="Rozas J."/>
            <person name="Rubenfield M.J."/>
            <person name="Ruiz A."/>
            <person name="Russo S."/>
            <person name="Salzberg S.L."/>
            <person name="Sanchez-Gracia A."/>
            <person name="Saranga D.J."/>
            <person name="Sato H."/>
            <person name="Schaeffer S.W."/>
            <person name="Schatz M.C."/>
            <person name="Schlenke T."/>
            <person name="Schwartz R."/>
            <person name="Segarra C."/>
            <person name="Singh R.S."/>
            <person name="Sirot L."/>
            <person name="Sirota M."/>
            <person name="Sisneros N.B."/>
            <person name="Smith C.D."/>
            <person name="Smith T.F."/>
            <person name="Spieth J."/>
            <person name="Stage D.E."/>
            <person name="Stark A."/>
            <person name="Stephan W."/>
            <person name="Strausberg R.L."/>
            <person name="Strempel S."/>
            <person name="Sturgill D."/>
            <person name="Sutton G."/>
            <person name="Sutton G.G."/>
            <person name="Tao W."/>
            <person name="Teichmann S."/>
            <person name="Tobari Y.N."/>
            <person name="Tomimura Y."/>
            <person name="Tsolas J.M."/>
            <person name="Valente V.L."/>
            <person name="Venter E."/>
            <person name="Venter J.C."/>
            <person name="Vicario S."/>
            <person name="Vieira F.G."/>
            <person name="Vilella A.J."/>
            <person name="Villasante A."/>
            <person name="Walenz B."/>
            <person name="Wang J."/>
            <person name="Wasserman M."/>
            <person name="Watts T."/>
            <person name="Wilson D."/>
            <person name="Wilson R.K."/>
            <person name="Wing R.A."/>
            <person name="Wolfner M.F."/>
            <person name="Wong A."/>
            <person name="Wong G.K."/>
            <person name="Wu C.I."/>
            <person name="Wu G."/>
            <person name="Yamamoto D."/>
            <person name="Yang H.P."/>
            <person name="Yang S.P."/>
            <person name="Yorke J.A."/>
            <person name="Yoshida K."/>
            <person name="Zdobnov E."/>
            <person name="Zhang P."/>
            <person name="Zhang Y."/>
            <person name="Zimin A.V."/>
            <person name="Baldwin J."/>
            <person name="Abdouelleil A."/>
            <person name="Abdulkadir J."/>
            <person name="Abebe A."/>
            <person name="Abera B."/>
            <person name="Abreu J."/>
            <person name="Acer S.C."/>
            <person name="Aftuck L."/>
            <person name="Alexander A."/>
            <person name="An P."/>
            <person name="Anderson E."/>
            <person name="Anderson S."/>
            <person name="Arachi H."/>
            <person name="Azer M."/>
            <person name="Bachantsang P."/>
            <person name="Barry A."/>
            <person name="Bayul T."/>
            <person name="Berlin A."/>
            <person name="Bessette D."/>
            <person name="Bloom T."/>
            <person name="Blye J."/>
            <person name="Boguslavskiy L."/>
            <person name="Bonnet C."/>
            <person name="Boukhgalter B."/>
            <person name="Bourzgui I."/>
            <person name="Brown A."/>
            <person name="Cahill P."/>
            <person name="Channer S."/>
            <person name="Cheshatsang Y."/>
            <person name="Chuda L."/>
            <person name="Citroen M."/>
            <person name="Collymore A."/>
            <person name="Cooke P."/>
            <person name="Costello M."/>
            <person name="D'Aco K."/>
            <person name="Daza R."/>
            <person name="De Haan G."/>
            <person name="DeGray S."/>
            <person name="DeMaso C."/>
            <person name="Dhargay N."/>
            <person name="Dooley K."/>
            <person name="Dooley E."/>
            <person name="Doricent M."/>
            <person name="Dorje P."/>
            <person name="Dorjee K."/>
            <person name="Dupes A."/>
            <person name="Elong R."/>
            <person name="Falk J."/>
            <person name="Farina A."/>
            <person name="Faro S."/>
            <person name="Ferguson D."/>
            <person name="Fisher S."/>
            <person name="Foley C.D."/>
            <person name="Franke A."/>
            <person name="Friedrich D."/>
            <person name="Gadbois L."/>
            <person name="Gearin G."/>
            <person name="Gearin C.R."/>
            <person name="Giannoukos G."/>
            <person name="Goode T."/>
            <person name="Graham J."/>
            <person name="Grandbois E."/>
            <person name="Grewal S."/>
            <person name="Gyaltsen K."/>
            <person name="Hafez N."/>
            <person name="Hagos B."/>
            <person name="Hall J."/>
            <person name="Henson C."/>
            <person name="Hollinger A."/>
            <person name="Honan T."/>
            <person name="Huard M.D."/>
            <person name="Hughes L."/>
            <person name="Hurhula B."/>
            <person name="Husby M.E."/>
            <person name="Kamat A."/>
            <person name="Kanga B."/>
            <person name="Kashin S."/>
            <person name="Khazanovich D."/>
            <person name="Kisner P."/>
            <person name="Lance K."/>
            <person name="Lara M."/>
            <person name="Lee W."/>
            <person name="Lennon N."/>
            <person name="Letendre F."/>
            <person name="LeVine R."/>
            <person name="Lipovsky A."/>
            <person name="Liu X."/>
            <person name="Liu J."/>
            <person name="Liu S."/>
            <person name="Lokyitsang T."/>
            <person name="Lokyitsang Y."/>
            <person name="Lubonja R."/>
            <person name="Lui A."/>
            <person name="MacDonald P."/>
            <person name="Magnisalis V."/>
            <person name="Maru K."/>
            <person name="Matthews C."/>
            <person name="McCusker W."/>
            <person name="McDonough S."/>
            <person name="Mehta T."/>
            <person name="Meldrim J."/>
            <person name="Meneus L."/>
            <person name="Mihai O."/>
            <person name="Mihalev A."/>
            <person name="Mihova T."/>
            <person name="Mittelman R."/>
            <person name="Mlenga V."/>
            <person name="Montmayeur A."/>
            <person name="Mulrain L."/>
            <person name="Navidi A."/>
            <person name="Naylor J."/>
            <person name="Negash T."/>
            <person name="Nguyen T."/>
            <person name="Nguyen N."/>
            <person name="Nicol R."/>
            <person name="Norbu C."/>
            <person name="Norbu N."/>
            <person name="Novod N."/>
            <person name="O'Neill B."/>
            <person name="Osman S."/>
            <person name="Markiewicz E."/>
            <person name="Oyono O.L."/>
            <person name="Patti C."/>
            <person name="Phunkhang P."/>
            <person name="Pierre F."/>
            <person name="Priest M."/>
            <person name="Raghuraman S."/>
            <person name="Rege F."/>
            <person name="Reyes R."/>
            <person name="Rise C."/>
            <person name="Rogov P."/>
            <person name="Ross K."/>
            <person name="Ryan E."/>
            <person name="Settipalli S."/>
            <person name="Shea T."/>
            <person name="Sherpa N."/>
            <person name="Shi L."/>
            <person name="Shih D."/>
            <person name="Sparrow T."/>
            <person name="Spaulding J."/>
            <person name="Stalker J."/>
            <person name="Stange-Thomann N."/>
            <person name="Stavropoulos S."/>
            <person name="Stone C."/>
            <person name="Strader C."/>
            <person name="Tesfaye S."/>
            <person name="Thomson T."/>
            <person name="Thoulutsang Y."/>
            <person name="Thoulutsang D."/>
            <person name="Topham K."/>
            <person name="Topping I."/>
            <person name="Tsamla T."/>
            <person name="Vassiliev H."/>
            <person name="Vo A."/>
            <person name="Wangchuk T."/>
            <person name="Wangdi T."/>
            <person name="Weiand M."/>
            <person name="Wilkinson J."/>
            <person name="Wilson A."/>
            <person name="Yadav S."/>
            <person name="Young G."/>
            <person name="Yu Q."/>
            <person name="Zembek L."/>
            <person name="Zhong D."/>
            <person name="Zimmer A."/>
            <person name="Zwirko Z."/>
            <person name="Jaffe D.B."/>
            <person name="Alvarez P."/>
            <person name="Brockman W."/>
            <person name="Butler J."/>
            <person name="Chin C."/>
            <person name="Gnerre S."/>
            <person name="Grabherr M."/>
            <person name="Kleber M."/>
            <person name="Mauceli E."/>
            <person name="MacCallum I."/>
        </authorList>
    </citation>
    <scope>NUCLEOTIDE SEQUENCE [LARGE SCALE GENOMIC DNA]</scope>
    <source>
        <strain evidence="2">MSH-3 / Tucson 14011-0111.49</strain>
    </source>
</reference>
<dbReference type="OrthoDB" id="8189408at2759"/>
<sequence length="327" mass="37308">MGMAVGTLEECVLRCVAGLSRIDSLPISALASIATSVWLRLPLLMRARKPNAQEREQLRRQRSEARLIMARCKERGFEYVVNPPEMPTVAFGRKIKRSPSGTFLEEKDIEPPPGPNPFTYDCMKEIGFKYPSKAGFSALASKTSRMPAARDLGYPPIGTYNVKELRDQYAYTFNKQVLRQEPKWMCPGPSSYMYHMKYPKLNVDMAFGTRNVIWPAVAVFCGAFDTSQCMVCGGKPVGDYFHSFSSDKDICRKCMHAMQAVIKKCDLGVVERWFKQRDIKQFVPARSCSFFHDHNGTTAATERTTRKVLRDKIRVENYLYRFTQKTV</sequence>
<dbReference type="EMBL" id="CH479181">
    <property type="protein sequence ID" value="EDW32603.1"/>
    <property type="molecule type" value="Genomic_DNA"/>
</dbReference>
<evidence type="ECO:0000313" key="2">
    <source>
        <dbReference type="Proteomes" id="UP000008744"/>
    </source>
</evidence>
<dbReference type="Proteomes" id="UP000008744">
    <property type="component" value="Unassembled WGS sequence"/>
</dbReference>
<dbReference type="PhylomeDB" id="B4GDH3"/>
<dbReference type="OMA" id="VREQKWV"/>
<keyword evidence="2" id="KW-1185">Reference proteome</keyword>
<organism evidence="2">
    <name type="scientific">Drosophila persimilis</name>
    <name type="common">Fruit fly</name>
    <dbReference type="NCBI Taxonomy" id="7234"/>
    <lineage>
        <taxon>Eukaryota</taxon>
        <taxon>Metazoa</taxon>
        <taxon>Ecdysozoa</taxon>
        <taxon>Arthropoda</taxon>
        <taxon>Hexapoda</taxon>
        <taxon>Insecta</taxon>
        <taxon>Pterygota</taxon>
        <taxon>Neoptera</taxon>
        <taxon>Endopterygota</taxon>
        <taxon>Diptera</taxon>
        <taxon>Brachycera</taxon>
        <taxon>Muscomorpha</taxon>
        <taxon>Ephydroidea</taxon>
        <taxon>Drosophilidae</taxon>
        <taxon>Drosophila</taxon>
        <taxon>Sophophora</taxon>
    </lineage>
</organism>
<gene>
    <name evidence="1" type="primary">Dper\GL10354</name>
    <name evidence="1" type="ORF">Dper_GL10354</name>
</gene>
<name>B4GDH3_DROPE</name>
<dbReference type="AlphaFoldDB" id="B4GDH3"/>
<evidence type="ECO:0000313" key="1">
    <source>
        <dbReference type="EMBL" id="EDW32603.1"/>
    </source>
</evidence>
<proteinExistence type="predicted"/>
<accession>B4GDH3</accession>
<protein>
    <submittedName>
        <fullName evidence="1">GL10354</fullName>
    </submittedName>
</protein>
<dbReference type="HOGENOM" id="CLU_073687_0_0_1"/>